<evidence type="ECO:0000256" key="1">
    <source>
        <dbReference type="SAM" id="MobiDB-lite"/>
    </source>
</evidence>
<name>A0A7S3P9H1_9STRA</name>
<feature type="compositionally biased region" description="Low complexity" evidence="1">
    <location>
        <begin position="1"/>
        <end position="19"/>
    </location>
</feature>
<feature type="region of interest" description="Disordered" evidence="1">
    <location>
        <begin position="1"/>
        <end position="63"/>
    </location>
</feature>
<feature type="compositionally biased region" description="Polar residues" evidence="1">
    <location>
        <begin position="300"/>
        <end position="323"/>
    </location>
</feature>
<accession>A0A7S3P9H1</accession>
<organism evidence="3">
    <name type="scientific">Amphora coffeiformis</name>
    <dbReference type="NCBI Taxonomy" id="265554"/>
    <lineage>
        <taxon>Eukaryota</taxon>
        <taxon>Sar</taxon>
        <taxon>Stramenopiles</taxon>
        <taxon>Ochrophyta</taxon>
        <taxon>Bacillariophyta</taxon>
        <taxon>Bacillariophyceae</taxon>
        <taxon>Bacillariophycidae</taxon>
        <taxon>Thalassiophysales</taxon>
        <taxon>Catenulaceae</taxon>
        <taxon>Amphora</taxon>
    </lineage>
</organism>
<feature type="transmembrane region" description="Helical" evidence="2">
    <location>
        <begin position="105"/>
        <end position="124"/>
    </location>
</feature>
<feature type="region of interest" description="Disordered" evidence="1">
    <location>
        <begin position="249"/>
        <end position="360"/>
    </location>
</feature>
<evidence type="ECO:0000256" key="2">
    <source>
        <dbReference type="SAM" id="Phobius"/>
    </source>
</evidence>
<feature type="compositionally biased region" description="Polar residues" evidence="1">
    <location>
        <begin position="254"/>
        <end position="270"/>
    </location>
</feature>
<feature type="compositionally biased region" description="Basic and acidic residues" evidence="1">
    <location>
        <begin position="33"/>
        <end position="42"/>
    </location>
</feature>
<keyword evidence="2" id="KW-0472">Membrane</keyword>
<feature type="compositionally biased region" description="Acidic residues" evidence="1">
    <location>
        <begin position="289"/>
        <end position="299"/>
    </location>
</feature>
<feature type="compositionally biased region" description="Polar residues" evidence="1">
    <location>
        <begin position="43"/>
        <end position="63"/>
    </location>
</feature>
<dbReference type="AlphaFoldDB" id="A0A7S3P9H1"/>
<dbReference type="EMBL" id="HBIM01025041">
    <property type="protein sequence ID" value="CAE0421988.1"/>
    <property type="molecule type" value="Transcribed_RNA"/>
</dbReference>
<evidence type="ECO:0008006" key="4">
    <source>
        <dbReference type="Google" id="ProtNLM"/>
    </source>
</evidence>
<sequence length="469" mass="50362">MRKRNNSSSYPDNNNNNLKKPPPSQVENEEEDDRKPAARSETDSQQETATDQSVGSNASSSTVPTVACTPMMISSPTAKGSDLQVHLSTIEENPNTPLQQITTQAALLGSTSALSMIAFVVMVLPAEALVALIVAIIAMMLLVFQLYQFAVQAYADVINGRGIGDYLPGWMFSMLVEDSIHEQLLTGDDFVLEWRHMALYFFPGLSRHQVDAFVDRLPARHRDFLRRPGAGHVLGNDFMQLILGRERFPEVPPQDNTTAVVEGSSTNLPSQGAVLLPPPSSASRRLELGDDDSSAESDFETQMVSRHTRSLGLSSGSNDAVEQSASAAPPSASSSSNSSPPQAIVATPAAPVDDNDESDYDGEMTILTEAFIQGMNSMVLSPMLFVASRAADQVAALVASPSVSMTIFSGSIGLFGLWRGLWGRQGLRPNIGLHDRDVWATAVLGGGVAGALLFARSTRSRKRKGGKKK</sequence>
<protein>
    <recommendedName>
        <fullName evidence="4">Transmembrane protein</fullName>
    </recommendedName>
</protein>
<feature type="compositionally biased region" description="Low complexity" evidence="1">
    <location>
        <begin position="324"/>
        <end position="341"/>
    </location>
</feature>
<proteinExistence type="predicted"/>
<keyword evidence="2" id="KW-0812">Transmembrane</keyword>
<feature type="transmembrane region" description="Helical" evidence="2">
    <location>
        <begin position="394"/>
        <end position="418"/>
    </location>
</feature>
<reference evidence="3" key="1">
    <citation type="submission" date="2021-01" db="EMBL/GenBank/DDBJ databases">
        <authorList>
            <person name="Corre E."/>
            <person name="Pelletier E."/>
            <person name="Niang G."/>
            <person name="Scheremetjew M."/>
            <person name="Finn R."/>
            <person name="Kale V."/>
            <person name="Holt S."/>
            <person name="Cochrane G."/>
            <person name="Meng A."/>
            <person name="Brown T."/>
            <person name="Cohen L."/>
        </authorList>
    </citation>
    <scope>NUCLEOTIDE SEQUENCE</scope>
    <source>
        <strain evidence="3">CCMP127</strain>
    </source>
</reference>
<gene>
    <name evidence="3" type="ORF">ACOF00016_LOCUS18595</name>
</gene>
<feature type="transmembrane region" description="Helical" evidence="2">
    <location>
        <begin position="438"/>
        <end position="455"/>
    </location>
</feature>
<evidence type="ECO:0000313" key="3">
    <source>
        <dbReference type="EMBL" id="CAE0421988.1"/>
    </source>
</evidence>
<feature type="transmembrane region" description="Helical" evidence="2">
    <location>
        <begin position="130"/>
        <end position="151"/>
    </location>
</feature>
<keyword evidence="2" id="KW-1133">Transmembrane helix</keyword>